<proteinExistence type="predicted"/>
<dbReference type="OrthoDB" id="10434525at2759"/>
<comment type="caution">
    <text evidence="1">The sequence shown here is derived from an EMBL/GenBank/DDBJ whole genome shotgun (WGS) entry which is preliminary data.</text>
</comment>
<dbReference type="Proteomes" id="UP001147747">
    <property type="component" value="Unassembled WGS sequence"/>
</dbReference>
<reference evidence="1" key="1">
    <citation type="submission" date="2022-12" db="EMBL/GenBank/DDBJ databases">
        <authorList>
            <person name="Petersen C."/>
        </authorList>
    </citation>
    <scope>NUCLEOTIDE SEQUENCE</scope>
    <source>
        <strain evidence="1">IBT 29677</strain>
    </source>
</reference>
<dbReference type="EMBL" id="JAPZBU010000011">
    <property type="protein sequence ID" value="KAJ5379377.1"/>
    <property type="molecule type" value="Genomic_DNA"/>
</dbReference>
<organism evidence="1 2">
    <name type="scientific">Penicillium cosmopolitanum</name>
    <dbReference type="NCBI Taxonomy" id="1131564"/>
    <lineage>
        <taxon>Eukaryota</taxon>
        <taxon>Fungi</taxon>
        <taxon>Dikarya</taxon>
        <taxon>Ascomycota</taxon>
        <taxon>Pezizomycotina</taxon>
        <taxon>Eurotiomycetes</taxon>
        <taxon>Eurotiomycetidae</taxon>
        <taxon>Eurotiales</taxon>
        <taxon>Aspergillaceae</taxon>
        <taxon>Penicillium</taxon>
    </lineage>
</organism>
<gene>
    <name evidence="1" type="ORF">N7509_012496</name>
</gene>
<evidence type="ECO:0000313" key="1">
    <source>
        <dbReference type="EMBL" id="KAJ5379377.1"/>
    </source>
</evidence>
<sequence>MCRRGEQSTDRRKFQIARGNIICVVFLNEMSVYRDTQGNRRCVPRHASCEVGQGCCHVGYERQLSLSAFLVFFQWKPIATSRWSQGVSSKMDNILDLCWDVFPWISIQATRLGLEMQDNRFAQLGGQMFILSQQNPPSGQREIHDKLLKVVTLVNKACSRISEYMYSNTPEEKILISDIRRSLPQFVQQNPEYHSLLWFITDCLHAMDPPDALPDEQIRLYDKDTKYPARVSNALHTQLRMYSACSCSTQHLDHAWLRLDPENDKQDDEDIPFDLVFSAGHTSCGMTNCQLQWKEVKISVARFEPIA</sequence>
<name>A0A9W9VET2_9EURO</name>
<dbReference type="RefSeq" id="XP_056483163.1">
    <property type="nucleotide sequence ID" value="XM_056637133.1"/>
</dbReference>
<accession>A0A9W9VET2</accession>
<reference evidence="1" key="2">
    <citation type="journal article" date="2023" name="IMA Fungus">
        <title>Comparative genomic study of the Penicillium genus elucidates a diverse pangenome and 15 lateral gene transfer events.</title>
        <authorList>
            <person name="Petersen C."/>
            <person name="Sorensen T."/>
            <person name="Nielsen M.R."/>
            <person name="Sondergaard T.E."/>
            <person name="Sorensen J.L."/>
            <person name="Fitzpatrick D.A."/>
            <person name="Frisvad J.C."/>
            <person name="Nielsen K.L."/>
        </authorList>
    </citation>
    <scope>NUCLEOTIDE SEQUENCE</scope>
    <source>
        <strain evidence="1">IBT 29677</strain>
    </source>
</reference>
<dbReference type="AlphaFoldDB" id="A0A9W9VET2"/>
<keyword evidence="2" id="KW-1185">Reference proteome</keyword>
<protein>
    <submittedName>
        <fullName evidence="1">Uncharacterized protein</fullName>
    </submittedName>
</protein>
<evidence type="ECO:0000313" key="2">
    <source>
        <dbReference type="Proteomes" id="UP001147747"/>
    </source>
</evidence>
<dbReference type="GeneID" id="81376113"/>